<dbReference type="EMBL" id="JAZAVK010000165">
    <property type="protein sequence ID" value="KAK7418498.1"/>
    <property type="molecule type" value="Genomic_DNA"/>
</dbReference>
<keyword evidence="3" id="KW-1185">Reference proteome</keyword>
<feature type="compositionally biased region" description="Pro residues" evidence="1">
    <location>
        <begin position="305"/>
        <end position="320"/>
    </location>
</feature>
<feature type="compositionally biased region" description="Low complexity" evidence="1">
    <location>
        <begin position="19"/>
        <end position="82"/>
    </location>
</feature>
<comment type="caution">
    <text evidence="2">The sequence shown here is derived from an EMBL/GenBank/DDBJ whole genome shotgun (WGS) entry which is preliminary data.</text>
</comment>
<protein>
    <recommendedName>
        <fullName evidence="4">Integral membrane protein</fullName>
    </recommendedName>
</protein>
<evidence type="ECO:0000313" key="3">
    <source>
        <dbReference type="Proteomes" id="UP001498421"/>
    </source>
</evidence>
<feature type="compositionally biased region" description="Basic and acidic residues" evidence="1">
    <location>
        <begin position="173"/>
        <end position="199"/>
    </location>
</feature>
<feature type="compositionally biased region" description="Low complexity" evidence="1">
    <location>
        <begin position="280"/>
        <end position="295"/>
    </location>
</feature>
<dbReference type="Proteomes" id="UP001498421">
    <property type="component" value="Unassembled WGS sequence"/>
</dbReference>
<feature type="compositionally biased region" description="Low complexity" evidence="1">
    <location>
        <begin position="90"/>
        <end position="112"/>
    </location>
</feature>
<evidence type="ECO:0000256" key="1">
    <source>
        <dbReference type="SAM" id="MobiDB-lite"/>
    </source>
</evidence>
<evidence type="ECO:0008006" key="4">
    <source>
        <dbReference type="Google" id="ProtNLM"/>
    </source>
</evidence>
<name>A0ABR1HBF9_9HYPO</name>
<sequence>MVAKAGEIVQQANLEYQRRQQQQQQQQQQGQQQQGQYEQGRQGQYGQTQQYGQQGQYGQPQQYQPQPYAQQQQPTPSPWQQQADQELARLRQQQSLAEQQAAQELAHLRQQQTAAEHRAAQELDHLRQQQSIAEHQATQELDHLRQQQAAAVQQAEADRQYAERLAAQYRAEHEQELRRLDLETERLKAEEQEAWRRQTEQPPPVPPRPQSSVPAPASGPAVPPRPGVVRGAGRAEGSSNNPFREGFEAPQRLQGVSPGSAQSVQVPSPRQSFPPPPANPVQQQPQQSSPRQPQPSTNPFSVEAQPPPRPSRTPEPPEPHPSGITPLAECSSDAVTYDLDWLYHPHVPGFLICGRCYVDHVYDTSFRDVFARTFCNDKKPRRCRFGTRRMKDRLWPEAVATGNIGPVIEFMGKRASMDDCPQAAMKEGESWYTTAEIPGMTLCKACFEDDLMATPFGNHFQLQNIATQAFCDSTTWYVRRIFEDCAKTNNWAAFAEGVKTRIQLPACPKQAAIKANDRAWFKSSRGPEGLQVCVACYYDYFHDMPGGDVFRRVSGGDFDTRCVMSPLNLLIPTHHAVEKKDMDIFWTAIRGVDEQPLCSPQGTSGAVWYTLRSDPAGFGICGGCRAGIVGALGGTGRFVRKPGAAPADTLLCCFNLAHHRAQAYLGAYVESLLRGDWTPLEVLATTFGAVPPCQRRHLEKGGGRRVWGWGVAAICEECYLSFAKGTSLEPRFVLRGERDAADKRRMCDLYSPRMRSLYAQACASGDLAGFLAAGEHRHQVWCETIAVCEQILTQQRLAAMRAQTLGISGSFYKAMGGSMDATMGHSYTVGNAYAGYGHANEYVLQGHVYDRQASEMRAQAGGAGSVMRVAMLEARWEEVE</sequence>
<evidence type="ECO:0000313" key="2">
    <source>
        <dbReference type="EMBL" id="KAK7418498.1"/>
    </source>
</evidence>
<feature type="region of interest" description="Disordered" evidence="1">
    <location>
        <begin position="16"/>
        <end position="125"/>
    </location>
</feature>
<reference evidence="2 3" key="1">
    <citation type="journal article" date="2025" name="Microbiol. Resour. Announc.">
        <title>Draft genome sequences for Neonectria magnoliae and Neonectria punicea, canker pathogens of Liriodendron tulipifera and Acer saccharum in West Virginia.</title>
        <authorList>
            <person name="Petronek H.M."/>
            <person name="Kasson M.T."/>
            <person name="Metheny A.M."/>
            <person name="Stauder C.M."/>
            <person name="Lovett B."/>
            <person name="Lynch S.C."/>
            <person name="Garnas J.R."/>
            <person name="Kasson L.R."/>
            <person name="Stajich J.E."/>
        </authorList>
    </citation>
    <scope>NUCLEOTIDE SEQUENCE [LARGE SCALE GENOMIC DNA]</scope>
    <source>
        <strain evidence="2 3">NRRL 64651</strain>
    </source>
</reference>
<gene>
    <name evidence="2" type="ORF">QQZ08_011208</name>
</gene>
<feature type="compositionally biased region" description="Low complexity" evidence="1">
    <location>
        <begin position="260"/>
        <end position="271"/>
    </location>
</feature>
<accession>A0ABR1HBF9</accession>
<organism evidence="2 3">
    <name type="scientific">Neonectria magnoliae</name>
    <dbReference type="NCBI Taxonomy" id="2732573"/>
    <lineage>
        <taxon>Eukaryota</taxon>
        <taxon>Fungi</taxon>
        <taxon>Dikarya</taxon>
        <taxon>Ascomycota</taxon>
        <taxon>Pezizomycotina</taxon>
        <taxon>Sordariomycetes</taxon>
        <taxon>Hypocreomycetidae</taxon>
        <taxon>Hypocreales</taxon>
        <taxon>Nectriaceae</taxon>
        <taxon>Neonectria</taxon>
    </lineage>
</organism>
<feature type="compositionally biased region" description="Basic and acidic residues" evidence="1">
    <location>
        <begin position="115"/>
        <end position="125"/>
    </location>
</feature>
<proteinExistence type="predicted"/>
<feature type="compositionally biased region" description="Low complexity" evidence="1">
    <location>
        <begin position="210"/>
        <end position="220"/>
    </location>
</feature>
<feature type="region of interest" description="Disordered" evidence="1">
    <location>
        <begin position="173"/>
        <end position="327"/>
    </location>
</feature>